<dbReference type="PANTHER" id="PTHR45138">
    <property type="entry name" value="REGULATORY COMPONENTS OF SENSORY TRANSDUCTION SYSTEM"/>
    <property type="match status" value="1"/>
</dbReference>
<dbReference type="EC" id="2.7.7.65" evidence="2"/>
<organism evidence="5 6">
    <name type="scientific">Photobacterium halotolerans</name>
    <dbReference type="NCBI Taxonomy" id="265726"/>
    <lineage>
        <taxon>Bacteria</taxon>
        <taxon>Pseudomonadati</taxon>
        <taxon>Pseudomonadota</taxon>
        <taxon>Gammaproteobacteria</taxon>
        <taxon>Vibrionales</taxon>
        <taxon>Vibrionaceae</taxon>
        <taxon>Photobacterium</taxon>
    </lineage>
</organism>
<accession>A0A0F5VFP0</accession>
<dbReference type="PATRIC" id="fig|265726.11.peg.2035"/>
<comment type="caution">
    <text evidence="5">The sequence shown here is derived from an EMBL/GenBank/DDBJ whole genome shotgun (WGS) entry which is preliminary data.</text>
</comment>
<dbReference type="Gene3D" id="3.30.70.270">
    <property type="match status" value="1"/>
</dbReference>
<dbReference type="AlphaFoldDB" id="A0A0F5VFP0"/>
<dbReference type="InterPro" id="IPR000160">
    <property type="entry name" value="GGDEF_dom"/>
</dbReference>
<dbReference type="InterPro" id="IPR029016">
    <property type="entry name" value="GAF-like_dom_sf"/>
</dbReference>
<evidence type="ECO:0000313" key="6">
    <source>
        <dbReference type="Proteomes" id="UP000033633"/>
    </source>
</evidence>
<dbReference type="PANTHER" id="PTHR45138:SF9">
    <property type="entry name" value="DIGUANYLATE CYCLASE DGCM-RELATED"/>
    <property type="match status" value="1"/>
</dbReference>
<gene>
    <name evidence="5" type="ORF">KY46_03445</name>
</gene>
<dbReference type="InterPro" id="IPR003018">
    <property type="entry name" value="GAF"/>
</dbReference>
<keyword evidence="6" id="KW-1185">Reference proteome</keyword>
<feature type="domain" description="GGDEF" evidence="4">
    <location>
        <begin position="215"/>
        <end position="357"/>
    </location>
</feature>
<dbReference type="Gene3D" id="3.30.450.40">
    <property type="match status" value="1"/>
</dbReference>
<sequence length="366" mass="41002">MHTEYSESENVIRRLHQITQSYDKGFDFQINALIELGLERFSLDIGILAQVEGDTYTIRHCICPEYMPLMPGNQFEFGMTYCAVTCESDGVVAVEHVGQSDILGSHPAYRHFGLESYIAIPIHMGGVTWGTLNFSSPAPYPRAFKAIDIDALQLMASWIEVELVRRMQETQLRELNAKLREMALTDPLTRLMNRRAFKETLVQSVEHFRHRTSPQEAALLLVDIDHFKVLNDTYGHLLGDTVLTEFANVITANLRSGDLVARYGGKVFVIWLNETNRAGIEVVCDRLLSGLGRLDLVDETLTASVGICHLTTRQTEENVLSQFVKPAQIMDTMIARADQALCRAKANGRSGVAFCSAEPVYLDTLS</sequence>
<evidence type="ECO:0000256" key="1">
    <source>
        <dbReference type="ARBA" id="ARBA00001946"/>
    </source>
</evidence>
<dbReference type="OrthoDB" id="5800589at2"/>
<comment type="cofactor">
    <cofactor evidence="1">
        <name>Mg(2+)</name>
        <dbReference type="ChEBI" id="CHEBI:18420"/>
    </cofactor>
</comment>
<comment type="catalytic activity">
    <reaction evidence="3">
        <text>2 GTP = 3',3'-c-di-GMP + 2 diphosphate</text>
        <dbReference type="Rhea" id="RHEA:24898"/>
        <dbReference type="ChEBI" id="CHEBI:33019"/>
        <dbReference type="ChEBI" id="CHEBI:37565"/>
        <dbReference type="ChEBI" id="CHEBI:58805"/>
        <dbReference type="EC" id="2.7.7.65"/>
    </reaction>
</comment>
<dbReference type="PROSITE" id="PS50887">
    <property type="entry name" value="GGDEF"/>
    <property type="match status" value="1"/>
</dbReference>
<dbReference type="InterPro" id="IPR043128">
    <property type="entry name" value="Rev_trsase/Diguanyl_cyclase"/>
</dbReference>
<protein>
    <recommendedName>
        <fullName evidence="2">diguanylate cyclase</fullName>
        <ecNumber evidence="2">2.7.7.65</ecNumber>
    </recommendedName>
</protein>
<dbReference type="InterPro" id="IPR029787">
    <property type="entry name" value="Nucleotide_cyclase"/>
</dbReference>
<evidence type="ECO:0000256" key="2">
    <source>
        <dbReference type="ARBA" id="ARBA00012528"/>
    </source>
</evidence>
<reference evidence="5 6" key="1">
    <citation type="submission" date="2014-12" db="EMBL/GenBank/DDBJ databases">
        <title>Mercury Reductase activity and rhizosphere competence traits in the genome of root associated Photobacterium halotolerans MELD1.</title>
        <authorList>
            <person name="Mathew D.C."/>
            <person name="Huang C.-C."/>
        </authorList>
    </citation>
    <scope>NUCLEOTIDE SEQUENCE [LARGE SCALE GENOMIC DNA]</scope>
    <source>
        <strain evidence="5 6">MELD1</strain>
    </source>
</reference>
<evidence type="ECO:0000256" key="3">
    <source>
        <dbReference type="ARBA" id="ARBA00034247"/>
    </source>
</evidence>
<dbReference type="Pfam" id="PF00990">
    <property type="entry name" value="GGDEF"/>
    <property type="match status" value="1"/>
</dbReference>
<dbReference type="SMART" id="SM00267">
    <property type="entry name" value="GGDEF"/>
    <property type="match status" value="1"/>
</dbReference>
<dbReference type="InterPro" id="IPR050469">
    <property type="entry name" value="Diguanylate_Cyclase"/>
</dbReference>
<evidence type="ECO:0000259" key="4">
    <source>
        <dbReference type="PROSITE" id="PS50887"/>
    </source>
</evidence>
<dbReference type="SUPFAM" id="SSF55781">
    <property type="entry name" value="GAF domain-like"/>
    <property type="match status" value="1"/>
</dbReference>
<evidence type="ECO:0000313" key="5">
    <source>
        <dbReference type="EMBL" id="KKD00878.1"/>
    </source>
</evidence>
<dbReference type="Pfam" id="PF01590">
    <property type="entry name" value="GAF"/>
    <property type="match status" value="1"/>
</dbReference>
<proteinExistence type="predicted"/>
<dbReference type="STRING" id="265726.KY46_03445"/>
<dbReference type="SUPFAM" id="SSF55073">
    <property type="entry name" value="Nucleotide cyclase"/>
    <property type="match status" value="1"/>
</dbReference>
<name>A0A0F5VFP0_9GAMM</name>
<dbReference type="RefSeq" id="WP_046219243.1">
    <property type="nucleotide sequence ID" value="NZ_JWYV01000002.1"/>
</dbReference>
<dbReference type="EMBL" id="JWYV01000002">
    <property type="protein sequence ID" value="KKD00878.1"/>
    <property type="molecule type" value="Genomic_DNA"/>
</dbReference>
<dbReference type="CDD" id="cd01949">
    <property type="entry name" value="GGDEF"/>
    <property type="match status" value="1"/>
</dbReference>
<dbReference type="NCBIfam" id="TIGR00254">
    <property type="entry name" value="GGDEF"/>
    <property type="match status" value="1"/>
</dbReference>
<dbReference type="Proteomes" id="UP000033633">
    <property type="component" value="Unassembled WGS sequence"/>
</dbReference>
<dbReference type="FunFam" id="3.30.70.270:FF:000001">
    <property type="entry name" value="Diguanylate cyclase domain protein"/>
    <property type="match status" value="1"/>
</dbReference>
<dbReference type="GO" id="GO:0052621">
    <property type="term" value="F:diguanylate cyclase activity"/>
    <property type="evidence" value="ECO:0007669"/>
    <property type="project" value="UniProtKB-EC"/>
</dbReference>